<proteinExistence type="inferred from homology"/>
<dbReference type="InterPro" id="IPR005627">
    <property type="entry name" value="CutC-like"/>
</dbReference>
<dbReference type="AlphaFoldDB" id="A0A6N8UBH8"/>
<dbReference type="Gene3D" id="3.20.20.380">
    <property type="entry name" value="Copper homeostasis (CutC) domain"/>
    <property type="match status" value="1"/>
</dbReference>
<gene>
    <name evidence="3" type="ORF">GSF08_03940</name>
</gene>
<dbReference type="EMBL" id="WUUQ01000001">
    <property type="protein sequence ID" value="MXQ73087.1"/>
    <property type="molecule type" value="Genomic_DNA"/>
</dbReference>
<dbReference type="Proteomes" id="UP000434036">
    <property type="component" value="Unassembled WGS sequence"/>
</dbReference>
<dbReference type="RefSeq" id="WP_160624510.1">
    <property type="nucleotide sequence ID" value="NZ_WUUQ01000001.1"/>
</dbReference>
<reference evidence="3 4" key="2">
    <citation type="submission" date="2020-01" db="EMBL/GenBank/DDBJ databases">
        <title>Clostridiaceae sp. nov. isolated from the gut of human by culturomics.</title>
        <authorList>
            <person name="Chang Y."/>
        </authorList>
    </citation>
    <scope>NUCLEOTIDE SEQUENCE [LARGE SCALE GENOMIC DNA]</scope>
    <source>
        <strain evidence="3 4">DONG20-135</strain>
    </source>
</reference>
<comment type="caution">
    <text evidence="3">The sequence shown here is derived from an EMBL/GenBank/DDBJ whole genome shotgun (WGS) entry which is preliminary data.</text>
</comment>
<evidence type="ECO:0000313" key="3">
    <source>
        <dbReference type="EMBL" id="MXQ73087.1"/>
    </source>
</evidence>
<evidence type="ECO:0000313" key="4">
    <source>
        <dbReference type="Proteomes" id="UP000434036"/>
    </source>
</evidence>
<keyword evidence="4" id="KW-1185">Reference proteome</keyword>
<comment type="similarity">
    <text evidence="1">Belongs to the CutC family.</text>
</comment>
<sequence>MLIEVIASTLDEALELERLGADRIELVTAVSEGGLTPSHAMINQVCEQVRIPVNVMLKTRGDYQFSDNDMKIMLEDLSYIRASKANGIVFGALKGDTLNLNYIQQVIANKGHLQMTLNRSFDRTADLEEALLAVETLPIDRMLTSGHEQSVITGASTYRMIQQRMAGKMIVMAGAGLNLKNVDAFVKENHPAEIHFGSGTHIDGKWGNPISEAALKQLVKLK</sequence>
<evidence type="ECO:0000256" key="1">
    <source>
        <dbReference type="ARBA" id="ARBA00007768"/>
    </source>
</evidence>
<reference evidence="3 4" key="1">
    <citation type="submission" date="2019-12" db="EMBL/GenBank/DDBJ databases">
        <authorList>
            <person name="Yang R."/>
        </authorList>
    </citation>
    <scope>NUCLEOTIDE SEQUENCE [LARGE SCALE GENOMIC DNA]</scope>
    <source>
        <strain evidence="3 4">DONG20-135</strain>
    </source>
</reference>
<dbReference type="Pfam" id="PF03932">
    <property type="entry name" value="CutC"/>
    <property type="match status" value="1"/>
</dbReference>
<dbReference type="PANTHER" id="PTHR12598">
    <property type="entry name" value="COPPER HOMEOSTASIS PROTEIN CUTC"/>
    <property type="match status" value="1"/>
</dbReference>
<organism evidence="3 4">
    <name type="scientific">Copranaerobaculum intestinale</name>
    <dbReference type="NCBI Taxonomy" id="2692629"/>
    <lineage>
        <taxon>Bacteria</taxon>
        <taxon>Bacillati</taxon>
        <taxon>Bacillota</taxon>
        <taxon>Erysipelotrichia</taxon>
        <taxon>Erysipelotrichales</taxon>
        <taxon>Erysipelotrichaceae</taxon>
        <taxon>Copranaerobaculum</taxon>
    </lineage>
</organism>
<accession>A0A6N8UBH8</accession>
<dbReference type="InterPro" id="IPR036822">
    <property type="entry name" value="CutC-like_dom_sf"/>
</dbReference>
<dbReference type="SUPFAM" id="SSF110395">
    <property type="entry name" value="CutC-like"/>
    <property type="match status" value="1"/>
</dbReference>
<dbReference type="GO" id="GO:0005507">
    <property type="term" value="F:copper ion binding"/>
    <property type="evidence" value="ECO:0007669"/>
    <property type="project" value="TreeGrafter"/>
</dbReference>
<dbReference type="PANTHER" id="PTHR12598:SF0">
    <property type="entry name" value="COPPER HOMEOSTASIS PROTEIN CUTC HOMOLOG"/>
    <property type="match status" value="1"/>
</dbReference>
<evidence type="ECO:0000256" key="2">
    <source>
        <dbReference type="ARBA" id="ARBA00019014"/>
    </source>
</evidence>
<protein>
    <recommendedName>
        <fullName evidence="2">Copper homeostasis protein cutC homolog</fullName>
    </recommendedName>
</protein>
<name>A0A6N8UBH8_9FIRM</name>